<dbReference type="KEGG" id="sesp:BN6_73360"/>
<evidence type="ECO:0000313" key="5">
    <source>
        <dbReference type="Proteomes" id="UP000006281"/>
    </source>
</evidence>
<organism evidence="4 5">
    <name type="scientific">Saccharothrix espanaensis (strain ATCC 51144 / DSM 44229 / JCM 9112 / NBRC 15066 / NRRL 15764)</name>
    <dbReference type="NCBI Taxonomy" id="1179773"/>
    <lineage>
        <taxon>Bacteria</taxon>
        <taxon>Bacillati</taxon>
        <taxon>Actinomycetota</taxon>
        <taxon>Actinomycetes</taxon>
        <taxon>Pseudonocardiales</taxon>
        <taxon>Pseudonocardiaceae</taxon>
        <taxon>Saccharothrix</taxon>
    </lineage>
</organism>
<keyword evidence="1" id="KW-0808">Transferase</keyword>
<dbReference type="STRING" id="1179773.BN6_73360"/>
<dbReference type="InterPro" id="IPR016181">
    <property type="entry name" value="Acyl_CoA_acyltransferase"/>
</dbReference>
<dbReference type="AlphaFoldDB" id="K0KAM6"/>
<dbReference type="InterPro" id="IPR000182">
    <property type="entry name" value="GNAT_dom"/>
</dbReference>
<name>K0KAM6_SACES</name>
<dbReference type="InterPro" id="IPR050832">
    <property type="entry name" value="Bact_Acetyltransf"/>
</dbReference>
<dbReference type="SUPFAM" id="SSF55729">
    <property type="entry name" value="Acyl-CoA N-acyltransferases (Nat)"/>
    <property type="match status" value="1"/>
</dbReference>
<dbReference type="HOGENOM" id="CLU_077728_1_1_11"/>
<sequence length="171" mass="18205">MRDVVELLSADVLADAGELADLLTDAVADGASVGFLAPLPRPHAVSWWRARAAAVANGVLSVWVARVDGRVEGTVQVRFTTTLNGTHRAKIIKLIVLRRARRAGLGRELLAAAEKCAADRGASLLTLATKTGSPAEALFRSAGWTEVGVIPDYAADPTGELRPTTMYYKRV</sequence>
<evidence type="ECO:0000259" key="3">
    <source>
        <dbReference type="PROSITE" id="PS51186"/>
    </source>
</evidence>
<keyword evidence="2" id="KW-0012">Acyltransferase</keyword>
<accession>K0KAM6</accession>
<feature type="domain" description="N-acetyltransferase" evidence="3">
    <location>
        <begin position="5"/>
        <end position="171"/>
    </location>
</feature>
<dbReference type="PANTHER" id="PTHR43877">
    <property type="entry name" value="AMINOALKYLPHOSPHONATE N-ACETYLTRANSFERASE-RELATED-RELATED"/>
    <property type="match status" value="1"/>
</dbReference>
<protein>
    <recommendedName>
        <fullName evidence="3">N-acetyltransferase domain-containing protein</fullName>
    </recommendedName>
</protein>
<dbReference type="BioCyc" id="SESP1179773:BN6_RS35445-MONOMER"/>
<dbReference type="Pfam" id="PF00583">
    <property type="entry name" value="Acetyltransf_1"/>
    <property type="match status" value="1"/>
</dbReference>
<dbReference type="PATRIC" id="fig|1179773.3.peg.7415"/>
<dbReference type="EMBL" id="HE804045">
    <property type="protein sequence ID" value="CCH34567.1"/>
    <property type="molecule type" value="Genomic_DNA"/>
</dbReference>
<dbReference type="Gene3D" id="3.40.630.30">
    <property type="match status" value="1"/>
</dbReference>
<gene>
    <name evidence="4" type="ordered locus">BN6_73360</name>
</gene>
<dbReference type="RefSeq" id="WP_015104677.1">
    <property type="nucleotide sequence ID" value="NC_019673.1"/>
</dbReference>
<evidence type="ECO:0000256" key="1">
    <source>
        <dbReference type="ARBA" id="ARBA00022679"/>
    </source>
</evidence>
<dbReference type="eggNOG" id="COG0456">
    <property type="taxonomic scope" value="Bacteria"/>
</dbReference>
<dbReference type="GO" id="GO:0016747">
    <property type="term" value="F:acyltransferase activity, transferring groups other than amino-acyl groups"/>
    <property type="evidence" value="ECO:0007669"/>
    <property type="project" value="InterPro"/>
</dbReference>
<proteinExistence type="predicted"/>
<evidence type="ECO:0000256" key="2">
    <source>
        <dbReference type="ARBA" id="ARBA00023315"/>
    </source>
</evidence>
<keyword evidence="5" id="KW-1185">Reference proteome</keyword>
<dbReference type="PROSITE" id="PS51186">
    <property type="entry name" value="GNAT"/>
    <property type="match status" value="1"/>
</dbReference>
<evidence type="ECO:0000313" key="4">
    <source>
        <dbReference type="EMBL" id="CCH34567.1"/>
    </source>
</evidence>
<reference evidence="4 5" key="1">
    <citation type="journal article" date="2012" name="BMC Genomics">
        <title>Complete genome sequence of Saccharothrix espanaensis DSM 44229T and comparison to the other completely sequenced Pseudonocardiaceae.</title>
        <authorList>
            <person name="Strobel T."/>
            <person name="Al-Dilaimi A."/>
            <person name="Blom J."/>
            <person name="Gessner A."/>
            <person name="Kalinowski J."/>
            <person name="Luzhetska M."/>
            <person name="Puhler A."/>
            <person name="Szczepanowski R."/>
            <person name="Bechthold A."/>
            <person name="Ruckert C."/>
        </authorList>
    </citation>
    <scope>NUCLEOTIDE SEQUENCE [LARGE SCALE GENOMIC DNA]</scope>
    <source>
        <strain evidence="5">ATCC 51144 / DSM 44229 / JCM 9112 / NBRC 15066 / NRRL 15764</strain>
    </source>
</reference>
<dbReference type="Proteomes" id="UP000006281">
    <property type="component" value="Chromosome"/>
</dbReference>